<proteinExistence type="predicted"/>
<dbReference type="Gene3D" id="2.60.40.1930">
    <property type="match status" value="1"/>
</dbReference>
<feature type="region of interest" description="Disordered" evidence="1">
    <location>
        <begin position="119"/>
        <end position="175"/>
    </location>
</feature>
<dbReference type="EMBL" id="LT841358">
    <property type="protein sequence ID" value="SMH71618.1"/>
    <property type="molecule type" value="Genomic_DNA"/>
</dbReference>
<dbReference type="OrthoDB" id="11311at2157"/>
<accession>A0A2H1FFT7</accession>
<evidence type="ECO:0000256" key="1">
    <source>
        <dbReference type="SAM" id="MobiDB-lite"/>
    </source>
</evidence>
<keyword evidence="3" id="KW-1185">Reference proteome</keyword>
<dbReference type="RefSeq" id="WP_157927555.1">
    <property type="nucleotide sequence ID" value="NZ_LT841358.1"/>
</dbReference>
<evidence type="ECO:0000313" key="2">
    <source>
        <dbReference type="EMBL" id="SMH71618.1"/>
    </source>
</evidence>
<reference evidence="3" key="1">
    <citation type="submission" date="2017-03" db="EMBL/GenBank/DDBJ databases">
        <authorList>
            <person name="Herbold C."/>
        </authorList>
    </citation>
    <scope>NUCLEOTIDE SEQUENCE [LARGE SCALE GENOMIC DNA]</scope>
</reference>
<gene>
    <name evidence="2" type="ORF">NCS_11430</name>
</gene>
<evidence type="ECO:0000313" key="3">
    <source>
        <dbReference type="Proteomes" id="UP000230607"/>
    </source>
</evidence>
<organism evidence="2 3">
    <name type="scientific">Candidatus Nitrosotalea okcheonensis</name>
    <dbReference type="NCBI Taxonomy" id="1903276"/>
    <lineage>
        <taxon>Archaea</taxon>
        <taxon>Nitrososphaerota</taxon>
        <taxon>Nitrososphaeria</taxon>
        <taxon>Nitrosotaleales</taxon>
        <taxon>Nitrosotaleaceae</taxon>
        <taxon>Nitrosotalea</taxon>
    </lineage>
</organism>
<name>A0A2H1FFT7_9ARCH</name>
<feature type="compositionally biased region" description="Polar residues" evidence="1">
    <location>
        <begin position="119"/>
        <end position="169"/>
    </location>
</feature>
<sequence length="728" mass="76885">MSNVLLRSFIVLALLLGSVFTTYVAYPVYADSGFVTVTATNSGGQTMISVSNSANNTGNIVSFTLQITGEGSFKSFNIQNDWTGTKTSPTTLAFSAITPLAPGMTTSFGIKTDQQAPTMTWKTSDGESGQIGVQQTSSNQGGGTIQQPGKNVSSNQSTGKTSATKTIQQPPKGILDTSTFRIIPATPSPNSHIRVVGFSFSALTNLDLYIGNDKIGSFSSDGNGNFVTTVLVPASEQPGSVNFILKDQQNDQKTFSTNIKAPSSRNSSLVTNIPLTLNVDPIYHRGETKTINGTDNPQSTITITLLDPKGNPITTSVVQSDKDGNYAMKNVVPTDRIFGKYSVTASDGKNQVTKQYNVVTTHNISVVSSATRYEPGQIVIINGTSISNQIVHFVVTDPTNQVIYSKDANVTSAGTVSMSYQLDDSAIKGTYEVTVTQGTDLVTIFFGVGQDVSQPITATLDKISYQNTDNPVVSITGPPSSTLNLIIVDPSDTQKFADIVNLGSSGQATYSFNLTSYTPGIYSAVVSHAEEKVQVPFAVGLSTNTGKISLSIVKNSYLPGDNIIIIGTTANANSLLQISLTDPNGQIVKTEQTFSDKTGHFSSFDFNLPSTAIPGTWKLDGTSGVNHSSVPLIVKSSKQAITISLDRASGAYTRGDIVTISGTDAGVTAEVTITINGNSTVIDKLPTSSTNRGDYSTAWQVPRNVNPGTYTVEASSVTGKATISMTIQ</sequence>
<protein>
    <submittedName>
        <fullName evidence="2">Uncharacterized protein</fullName>
    </submittedName>
</protein>
<dbReference type="Proteomes" id="UP000230607">
    <property type="component" value="Chromosome 1"/>
</dbReference>
<dbReference type="AlphaFoldDB" id="A0A2H1FFT7"/>